<proteinExistence type="predicted"/>
<keyword evidence="1" id="KW-1133">Transmembrane helix</keyword>
<dbReference type="RefSeq" id="WP_185694322.1">
    <property type="nucleotide sequence ID" value="NZ_JACHVA010000130.1"/>
</dbReference>
<dbReference type="AlphaFoldDB" id="A0A7X1E7F9"/>
<organism evidence="2 3">
    <name type="scientific">Puniceicoccus vermicola</name>
    <dbReference type="NCBI Taxonomy" id="388746"/>
    <lineage>
        <taxon>Bacteria</taxon>
        <taxon>Pseudomonadati</taxon>
        <taxon>Verrucomicrobiota</taxon>
        <taxon>Opitutia</taxon>
        <taxon>Puniceicoccales</taxon>
        <taxon>Puniceicoccaceae</taxon>
        <taxon>Puniceicoccus</taxon>
    </lineage>
</organism>
<evidence type="ECO:0000256" key="1">
    <source>
        <dbReference type="SAM" id="Phobius"/>
    </source>
</evidence>
<dbReference type="EMBL" id="JACHVA010000130">
    <property type="protein sequence ID" value="MBC2603697.1"/>
    <property type="molecule type" value="Genomic_DNA"/>
</dbReference>
<feature type="transmembrane region" description="Helical" evidence="1">
    <location>
        <begin position="7"/>
        <end position="29"/>
    </location>
</feature>
<keyword evidence="3" id="KW-1185">Reference proteome</keyword>
<feature type="transmembrane region" description="Helical" evidence="1">
    <location>
        <begin position="73"/>
        <end position="92"/>
    </location>
</feature>
<comment type="caution">
    <text evidence="2">The sequence shown here is derived from an EMBL/GenBank/DDBJ whole genome shotgun (WGS) entry which is preliminary data.</text>
</comment>
<gene>
    <name evidence="2" type="ORF">H5P30_18095</name>
</gene>
<protein>
    <submittedName>
        <fullName evidence="2">Uncharacterized protein</fullName>
    </submittedName>
</protein>
<keyword evidence="1" id="KW-0472">Membrane</keyword>
<name>A0A7X1E7F9_9BACT</name>
<sequence length="109" mass="11868">MNTIVIIIMSAVILVGLAVIGNMFGLSLIGISYHVLLPGSIAGIHIVSSIALFKESKRRKENGKALFANLDPFFWGLVGLIFGIIGILTFRFTNDPLNERPNQSVRDNA</sequence>
<feature type="transmembrane region" description="Helical" evidence="1">
    <location>
        <begin position="35"/>
        <end position="53"/>
    </location>
</feature>
<evidence type="ECO:0000313" key="2">
    <source>
        <dbReference type="EMBL" id="MBC2603697.1"/>
    </source>
</evidence>
<reference evidence="2 3" key="1">
    <citation type="submission" date="2020-07" db="EMBL/GenBank/DDBJ databases">
        <authorList>
            <person name="Feng X."/>
        </authorList>
    </citation>
    <scope>NUCLEOTIDE SEQUENCE [LARGE SCALE GENOMIC DNA]</scope>
    <source>
        <strain evidence="2 3">JCM14086</strain>
    </source>
</reference>
<evidence type="ECO:0000313" key="3">
    <source>
        <dbReference type="Proteomes" id="UP000525652"/>
    </source>
</evidence>
<keyword evidence="1" id="KW-0812">Transmembrane</keyword>
<dbReference type="Proteomes" id="UP000525652">
    <property type="component" value="Unassembled WGS sequence"/>
</dbReference>
<accession>A0A7X1E7F9</accession>